<evidence type="ECO:0000256" key="2">
    <source>
        <dbReference type="SAM" id="SignalP"/>
    </source>
</evidence>
<name>A0A2T4SW33_STAGA</name>
<dbReference type="InterPro" id="IPR002491">
    <property type="entry name" value="ABC_transptr_periplasmic_BD"/>
</dbReference>
<dbReference type="GO" id="GO:0071281">
    <property type="term" value="P:cellular response to iron ion"/>
    <property type="evidence" value="ECO:0007669"/>
    <property type="project" value="TreeGrafter"/>
</dbReference>
<dbReference type="RefSeq" id="WP_107589937.1">
    <property type="nucleotide sequence ID" value="NZ_JAIEXT010000005.1"/>
</dbReference>
<comment type="similarity">
    <text evidence="1">Belongs to the bacterial solute-binding protein 8 family.</text>
</comment>
<feature type="domain" description="Fe/B12 periplasmic-binding" evidence="3">
    <location>
        <begin position="38"/>
        <end position="291"/>
    </location>
</feature>
<keyword evidence="2" id="KW-0732">Signal</keyword>
<gene>
    <name evidence="4" type="ORF">BUZ01_07630</name>
</gene>
<dbReference type="Gene3D" id="3.40.50.1980">
    <property type="entry name" value="Nitrogenase molybdenum iron protein domain"/>
    <property type="match status" value="2"/>
</dbReference>
<dbReference type="FunFam" id="3.40.50.1980:FF:000035">
    <property type="entry name" value="Iron ABC transporter substrate-binding protein"/>
    <property type="match status" value="1"/>
</dbReference>
<reference evidence="4 5" key="1">
    <citation type="journal article" date="2016" name="Front. Microbiol.">
        <title>Comprehensive Phylogenetic Analysis of Bovine Non-aureus Staphylococci Species Based on Whole-Genome Sequencing.</title>
        <authorList>
            <person name="Naushad S."/>
            <person name="Barkema H.W."/>
            <person name="Luby C."/>
            <person name="Condas L.A."/>
            <person name="Nobrega D.B."/>
            <person name="Carson D.A."/>
            <person name="De Buck J."/>
        </authorList>
    </citation>
    <scope>NUCLEOTIDE SEQUENCE [LARGE SCALE GENOMIC DNA]</scope>
    <source>
        <strain evidence="4 5">SNUC 1388</strain>
    </source>
</reference>
<evidence type="ECO:0000256" key="1">
    <source>
        <dbReference type="ARBA" id="ARBA00008814"/>
    </source>
</evidence>
<dbReference type="SUPFAM" id="SSF53807">
    <property type="entry name" value="Helical backbone' metal receptor"/>
    <property type="match status" value="1"/>
</dbReference>
<comment type="caution">
    <text evidence="4">The sequence shown here is derived from an EMBL/GenBank/DDBJ whole genome shotgun (WGS) entry which is preliminary data.</text>
</comment>
<dbReference type="Proteomes" id="UP000283576">
    <property type="component" value="Unassembled WGS sequence"/>
</dbReference>
<dbReference type="PANTHER" id="PTHR30535">
    <property type="entry name" value="VITAMIN B12-BINDING PROTEIN"/>
    <property type="match status" value="1"/>
</dbReference>
<dbReference type="CDD" id="cd01143">
    <property type="entry name" value="YvrC"/>
    <property type="match status" value="1"/>
</dbReference>
<sequence length="291" mass="32429">MNKSIKFISLVAIFVVLLTACSTGQKETEHAEKAKYNRIISLMPSNTETLYELGLGKKVIGVSTVDDYPKSVKDKKQFDAMKLNKETLLKANPDLILAHESQKSTAGDVLKSLSKSGVKVVYVKDAQSISEMYDTFKQIGKVTGKENQANALVKETKQNIKKIKDSVPKDAKSQKVFMEVSSEPEIYTSGNHTFFNDMLKTLHAKNSFEDVNGWQKVSKEDIIKKNPDIMISTMGETGKTYAKKVKQRGGFDKINAVKNDKLKAVNGDEISRPGPRLDDGLKELKEAIYNK</sequence>
<accession>A0A2T4SW33</accession>
<feature type="chain" id="PRO_5038457564" evidence="2">
    <location>
        <begin position="25"/>
        <end position="291"/>
    </location>
</feature>
<dbReference type="PROSITE" id="PS51257">
    <property type="entry name" value="PROKAR_LIPOPROTEIN"/>
    <property type="match status" value="1"/>
</dbReference>
<dbReference type="AlphaFoldDB" id="A0A2T4SW33"/>
<organism evidence="4 5">
    <name type="scientific">Staphylococcus gallinarum</name>
    <dbReference type="NCBI Taxonomy" id="1293"/>
    <lineage>
        <taxon>Bacteria</taxon>
        <taxon>Bacillati</taxon>
        <taxon>Bacillota</taxon>
        <taxon>Bacilli</taxon>
        <taxon>Bacillales</taxon>
        <taxon>Staphylococcaceae</taxon>
        <taxon>Staphylococcus</taxon>
    </lineage>
</organism>
<dbReference type="PANTHER" id="PTHR30535:SF34">
    <property type="entry name" value="MOLYBDATE-BINDING PROTEIN MOLA"/>
    <property type="match status" value="1"/>
</dbReference>
<evidence type="ECO:0000313" key="4">
    <source>
        <dbReference type="EMBL" id="RIL42724.1"/>
    </source>
</evidence>
<protein>
    <submittedName>
        <fullName evidence="4">ABC transporter substrate-binding protein</fullName>
    </submittedName>
</protein>
<evidence type="ECO:0000259" key="3">
    <source>
        <dbReference type="PROSITE" id="PS50983"/>
    </source>
</evidence>
<proteinExistence type="inferred from homology"/>
<dbReference type="PROSITE" id="PS50983">
    <property type="entry name" value="FE_B12_PBP"/>
    <property type="match status" value="1"/>
</dbReference>
<dbReference type="InterPro" id="IPR050902">
    <property type="entry name" value="ABC_Transporter_SBP"/>
</dbReference>
<feature type="signal peptide" evidence="2">
    <location>
        <begin position="1"/>
        <end position="24"/>
    </location>
</feature>
<evidence type="ECO:0000313" key="5">
    <source>
        <dbReference type="Proteomes" id="UP000283576"/>
    </source>
</evidence>
<dbReference type="EMBL" id="QXRZ01000004">
    <property type="protein sequence ID" value="RIL42724.1"/>
    <property type="molecule type" value="Genomic_DNA"/>
</dbReference>
<dbReference type="Pfam" id="PF01497">
    <property type="entry name" value="Peripla_BP_2"/>
    <property type="match status" value="1"/>
</dbReference>